<proteinExistence type="predicted"/>
<protein>
    <submittedName>
        <fullName evidence="1">Uncharacterized protein</fullName>
    </submittedName>
</protein>
<dbReference type="RefSeq" id="WP_140621606.1">
    <property type="nucleotide sequence ID" value="NZ_VFRQ01000005.1"/>
</dbReference>
<reference evidence="1 2" key="1">
    <citation type="submission" date="2019-06" db="EMBL/GenBank/DDBJ databases">
        <title>A novel bacterium of genus Pontibacter, isolated from marine sediment.</title>
        <authorList>
            <person name="Huang H."/>
            <person name="Mo K."/>
            <person name="Hu Y."/>
        </authorList>
    </citation>
    <scope>NUCLEOTIDE SEQUENCE [LARGE SCALE GENOMIC DNA]</scope>
    <source>
        <strain evidence="1 2">HB172049</strain>
    </source>
</reference>
<evidence type="ECO:0000313" key="1">
    <source>
        <dbReference type="EMBL" id="TPE43983.1"/>
    </source>
</evidence>
<sequence>MEDRIKMVAVLALINEYADGGEPRVFSIGYSKTDGKKGFKKSVRKAGGIYKKVEAAEKSTFGYNLKENNVLLLHNLETDKPFSIKIHLLTHFNGIRIQH</sequence>
<dbReference type="Proteomes" id="UP000316727">
    <property type="component" value="Unassembled WGS sequence"/>
</dbReference>
<accession>A0A501W1X6</accession>
<dbReference type="EMBL" id="VFRQ01000005">
    <property type="protein sequence ID" value="TPE43983.1"/>
    <property type="molecule type" value="Genomic_DNA"/>
</dbReference>
<name>A0A501W1X6_9BACT</name>
<organism evidence="1 2">
    <name type="scientific">Pontibacter mangrovi</name>
    <dbReference type="NCBI Taxonomy" id="2589816"/>
    <lineage>
        <taxon>Bacteria</taxon>
        <taxon>Pseudomonadati</taxon>
        <taxon>Bacteroidota</taxon>
        <taxon>Cytophagia</taxon>
        <taxon>Cytophagales</taxon>
        <taxon>Hymenobacteraceae</taxon>
        <taxon>Pontibacter</taxon>
    </lineage>
</organism>
<dbReference type="OrthoDB" id="964298at2"/>
<evidence type="ECO:0000313" key="2">
    <source>
        <dbReference type="Proteomes" id="UP000316727"/>
    </source>
</evidence>
<gene>
    <name evidence="1" type="ORF">FJM65_11195</name>
</gene>
<keyword evidence="2" id="KW-1185">Reference proteome</keyword>
<dbReference type="AlphaFoldDB" id="A0A501W1X6"/>
<comment type="caution">
    <text evidence="1">The sequence shown here is derived from an EMBL/GenBank/DDBJ whole genome shotgun (WGS) entry which is preliminary data.</text>
</comment>